<proteinExistence type="predicted"/>
<gene>
    <name evidence="2" type="ORF">D9613_001647</name>
</gene>
<protein>
    <recommendedName>
        <fullName evidence="4">Transcriptional regulatory protein RXT2 N-terminal domain-containing protein</fullName>
    </recommendedName>
</protein>
<evidence type="ECO:0008006" key="4">
    <source>
        <dbReference type="Google" id="ProtNLM"/>
    </source>
</evidence>
<name>A0A8H4R7H8_9AGAR</name>
<evidence type="ECO:0000256" key="1">
    <source>
        <dbReference type="SAM" id="MobiDB-lite"/>
    </source>
</evidence>
<feature type="region of interest" description="Disordered" evidence="1">
    <location>
        <begin position="116"/>
        <end position="140"/>
    </location>
</feature>
<dbReference type="EMBL" id="JAACJL010000001">
    <property type="protein sequence ID" value="KAF4623575.1"/>
    <property type="molecule type" value="Genomic_DNA"/>
</dbReference>
<evidence type="ECO:0000313" key="3">
    <source>
        <dbReference type="Proteomes" id="UP000521872"/>
    </source>
</evidence>
<evidence type="ECO:0000313" key="2">
    <source>
        <dbReference type="EMBL" id="KAF4623575.1"/>
    </source>
</evidence>
<reference evidence="2 3" key="1">
    <citation type="submission" date="2019-12" db="EMBL/GenBank/DDBJ databases">
        <authorList>
            <person name="Floudas D."/>
            <person name="Bentzer J."/>
            <person name="Ahren D."/>
            <person name="Johansson T."/>
            <person name="Persson P."/>
            <person name="Tunlid A."/>
        </authorList>
    </citation>
    <scope>NUCLEOTIDE SEQUENCE [LARGE SCALE GENOMIC DNA]</scope>
    <source>
        <strain evidence="2 3">CBS 102.39</strain>
    </source>
</reference>
<dbReference type="AlphaFoldDB" id="A0A8H4R7H8"/>
<organism evidence="2 3">
    <name type="scientific">Agrocybe pediades</name>
    <dbReference type="NCBI Taxonomy" id="84607"/>
    <lineage>
        <taxon>Eukaryota</taxon>
        <taxon>Fungi</taxon>
        <taxon>Dikarya</taxon>
        <taxon>Basidiomycota</taxon>
        <taxon>Agaricomycotina</taxon>
        <taxon>Agaricomycetes</taxon>
        <taxon>Agaricomycetidae</taxon>
        <taxon>Agaricales</taxon>
        <taxon>Agaricineae</taxon>
        <taxon>Strophariaceae</taxon>
        <taxon>Agrocybe</taxon>
    </lineage>
</organism>
<keyword evidence="3" id="KW-1185">Reference proteome</keyword>
<dbReference type="Proteomes" id="UP000521872">
    <property type="component" value="Unassembled WGS sequence"/>
</dbReference>
<comment type="caution">
    <text evidence="2">The sequence shown here is derived from an EMBL/GenBank/DDBJ whole genome shotgun (WGS) entry which is preliminary data.</text>
</comment>
<feature type="region of interest" description="Disordered" evidence="1">
    <location>
        <begin position="201"/>
        <end position="225"/>
    </location>
</feature>
<sequence length="338" mass="38045">MAAYPEPIHESHPGSHPSTSAHIPPHINGHKRRTTLEFTNGDLLPISDRNSWYYPSLGHDSDEEELGVGLPEGNWGHKNTKGARWVRRGKITPWGPEMEDWEAEERARKRIKLLLPQERRSPSPPTLPHLARTPSPPLVSPYPIPNSHHLNYTSFVLDKSITHTFRSSLLDELENATNGLIEGETAMKRALGRLWQVMSEDPDTKSIGDASMVPKREDVEDDEDDEMDDQARRVARAPDLIPPTHKIFLTSYPPDAIPDAESSQYATPEAQLAALEKNLATLRDLQDDQREYAERLAEIRDGIGEVRAQRNVIWNVVRERAILELREAAMATADVSGP</sequence>
<accession>A0A8H4R7H8</accession>
<feature type="region of interest" description="Disordered" evidence="1">
    <location>
        <begin position="1"/>
        <end position="28"/>
    </location>
</feature>